<reference evidence="2" key="1">
    <citation type="journal article" date="2019" name="Int. J. Syst. Evol. Microbiol.">
        <title>The Global Catalogue of Microorganisms (GCM) 10K type strain sequencing project: providing services to taxonomists for standard genome sequencing and annotation.</title>
        <authorList>
            <consortium name="The Broad Institute Genomics Platform"/>
            <consortium name="The Broad Institute Genome Sequencing Center for Infectious Disease"/>
            <person name="Wu L."/>
            <person name="Ma J."/>
        </authorList>
    </citation>
    <scope>NUCLEOTIDE SEQUENCE [LARGE SCALE GENOMIC DNA]</scope>
    <source>
        <strain evidence="2">CGMCC 4.7638</strain>
    </source>
</reference>
<gene>
    <name evidence="1" type="ORF">ACFSUT_41190</name>
</gene>
<protein>
    <submittedName>
        <fullName evidence="1">Zinc finger protein</fullName>
    </submittedName>
</protein>
<dbReference type="InterPro" id="IPR031795">
    <property type="entry name" value="Zf-HC3"/>
</dbReference>
<dbReference type="Proteomes" id="UP001597542">
    <property type="component" value="Unassembled WGS sequence"/>
</dbReference>
<keyword evidence="2" id="KW-1185">Reference proteome</keyword>
<accession>A0ABW5IG73</accession>
<dbReference type="RefSeq" id="WP_344266968.1">
    <property type="nucleotide sequence ID" value="NZ_BAAAHV010000005.1"/>
</dbReference>
<name>A0ABW5IG73_9PSEU</name>
<evidence type="ECO:0000313" key="1">
    <source>
        <dbReference type="EMBL" id="MFD2486745.1"/>
    </source>
</evidence>
<comment type="caution">
    <text evidence="1">The sequence shown here is derived from an EMBL/GenBank/DDBJ whole genome shotgun (WGS) entry which is preliminary data.</text>
</comment>
<dbReference type="Pfam" id="PF16827">
    <property type="entry name" value="zf-HC3"/>
    <property type="match status" value="1"/>
</dbReference>
<sequence length="90" mass="10115">MAALIFIYLEHVRPVVDGVWHRARLTSVPAPGEHITMLCGLKAAAAFAPHEQRGARCIPTQCLPCDAAYREQLGWSVPKRPAKSKRRRKR</sequence>
<dbReference type="EMBL" id="JBHUKQ010000024">
    <property type="protein sequence ID" value="MFD2486745.1"/>
    <property type="molecule type" value="Genomic_DNA"/>
</dbReference>
<organism evidence="1 2">
    <name type="scientific">Amycolatopsis albidoflavus</name>
    <dbReference type="NCBI Taxonomy" id="102226"/>
    <lineage>
        <taxon>Bacteria</taxon>
        <taxon>Bacillati</taxon>
        <taxon>Actinomycetota</taxon>
        <taxon>Actinomycetes</taxon>
        <taxon>Pseudonocardiales</taxon>
        <taxon>Pseudonocardiaceae</taxon>
        <taxon>Amycolatopsis</taxon>
    </lineage>
</organism>
<evidence type="ECO:0000313" key="2">
    <source>
        <dbReference type="Proteomes" id="UP001597542"/>
    </source>
</evidence>
<proteinExistence type="predicted"/>